<dbReference type="Pfam" id="PF00735">
    <property type="entry name" value="Septin"/>
    <property type="match status" value="1"/>
</dbReference>
<evidence type="ECO:0000256" key="8">
    <source>
        <dbReference type="SAM" id="MobiDB-lite"/>
    </source>
</evidence>
<accession>A0A1I7SD74</accession>
<dbReference type="OrthoDB" id="416553at2759"/>
<keyword evidence="2" id="KW-0963">Cytoplasm</keyword>
<evidence type="ECO:0000256" key="6">
    <source>
        <dbReference type="ARBA" id="ARBA00023212"/>
    </source>
</evidence>
<feature type="region of interest" description="Disordered" evidence="8">
    <location>
        <begin position="1"/>
        <end position="113"/>
    </location>
</feature>
<evidence type="ECO:0000256" key="5">
    <source>
        <dbReference type="ARBA" id="ARBA00023134"/>
    </source>
</evidence>
<evidence type="ECO:0000313" key="13">
    <source>
        <dbReference type="WBParaSite" id="BXY_1097900.1"/>
    </source>
</evidence>
<dbReference type="Proteomes" id="UP000659654">
    <property type="component" value="Unassembled WGS sequence"/>
</dbReference>
<evidence type="ECO:0000313" key="10">
    <source>
        <dbReference type="EMBL" id="CAD5234634.1"/>
    </source>
</evidence>
<dbReference type="InterPro" id="IPR027417">
    <property type="entry name" value="P-loop_NTPase"/>
</dbReference>
<dbReference type="PROSITE" id="PS51719">
    <property type="entry name" value="G_SEPTIN"/>
    <property type="match status" value="1"/>
</dbReference>
<feature type="compositionally biased region" description="Polar residues" evidence="8">
    <location>
        <begin position="31"/>
        <end position="43"/>
    </location>
</feature>
<dbReference type="AlphaFoldDB" id="A0A1I7SD74"/>
<keyword evidence="6" id="KW-0206">Cytoskeleton</keyword>
<feature type="domain" description="Septin-type G" evidence="9">
    <location>
        <begin position="232"/>
        <end position="500"/>
    </location>
</feature>
<feature type="compositionally biased region" description="Low complexity" evidence="8">
    <location>
        <begin position="85"/>
        <end position="102"/>
    </location>
</feature>
<dbReference type="Proteomes" id="UP000582659">
    <property type="component" value="Unassembled WGS sequence"/>
</dbReference>
<dbReference type="Gene3D" id="3.40.50.300">
    <property type="entry name" value="P-loop containing nucleotide triphosphate hydrolases"/>
    <property type="match status" value="1"/>
</dbReference>
<evidence type="ECO:0000256" key="1">
    <source>
        <dbReference type="ARBA" id="ARBA00004245"/>
    </source>
</evidence>
<evidence type="ECO:0000256" key="4">
    <source>
        <dbReference type="ARBA" id="ARBA00023054"/>
    </source>
</evidence>
<protein>
    <submittedName>
        <fullName evidence="10">(pine wood nematode) hypothetical protein</fullName>
    </submittedName>
    <submittedName>
        <fullName evidence="13">Septin-type G domain-containing protein</fullName>
    </submittedName>
</protein>
<dbReference type="SMR" id="A0A1I7SD74"/>
<feature type="region of interest" description="Disordered" evidence="8">
    <location>
        <begin position="569"/>
        <end position="603"/>
    </location>
</feature>
<dbReference type="GO" id="GO:0005856">
    <property type="term" value="C:cytoskeleton"/>
    <property type="evidence" value="ECO:0007669"/>
    <property type="project" value="UniProtKB-SubCell"/>
</dbReference>
<name>A0A1I7SD74_BURXY</name>
<dbReference type="Proteomes" id="UP000095284">
    <property type="component" value="Unplaced"/>
</dbReference>
<comment type="similarity">
    <text evidence="7">Belongs to the TRAFAC class TrmE-Era-EngA-EngB-Septin-like GTPase superfamily. Septin GTPase family.</text>
</comment>
<evidence type="ECO:0000313" key="11">
    <source>
        <dbReference type="Proteomes" id="UP000095284"/>
    </source>
</evidence>
<evidence type="ECO:0000256" key="3">
    <source>
        <dbReference type="ARBA" id="ARBA00022741"/>
    </source>
</evidence>
<proteinExistence type="inferred from homology"/>
<keyword evidence="3 7" id="KW-0547">Nucleotide-binding</keyword>
<evidence type="ECO:0000256" key="7">
    <source>
        <dbReference type="RuleBase" id="RU004560"/>
    </source>
</evidence>
<dbReference type="FunFam" id="3.40.50.300:FF:002048">
    <property type="entry name" value="Septin 6"/>
    <property type="match status" value="1"/>
</dbReference>
<organism evidence="11 13">
    <name type="scientific">Bursaphelenchus xylophilus</name>
    <name type="common">Pinewood nematode worm</name>
    <name type="synonym">Aphelenchoides xylophilus</name>
    <dbReference type="NCBI Taxonomy" id="6326"/>
    <lineage>
        <taxon>Eukaryota</taxon>
        <taxon>Metazoa</taxon>
        <taxon>Ecdysozoa</taxon>
        <taxon>Nematoda</taxon>
        <taxon>Chromadorea</taxon>
        <taxon>Rhabditida</taxon>
        <taxon>Tylenchina</taxon>
        <taxon>Tylenchomorpha</taxon>
        <taxon>Aphelenchoidea</taxon>
        <taxon>Aphelenchoididae</taxon>
        <taxon>Bursaphelenchus</taxon>
    </lineage>
</organism>
<keyword evidence="12" id="KW-1185">Reference proteome</keyword>
<dbReference type="PANTHER" id="PTHR18884">
    <property type="entry name" value="SEPTIN"/>
    <property type="match status" value="1"/>
</dbReference>
<reference evidence="13" key="1">
    <citation type="submission" date="2016-11" db="UniProtKB">
        <authorList>
            <consortium name="WormBaseParasite"/>
        </authorList>
    </citation>
    <scope>IDENTIFICATION</scope>
</reference>
<sequence>MRNRRFGSIVSVNDGGDKKKGTWNFLKRRSSSNNAISKNNVQLVAQHPSGLPSSSANTSPTNNENLPPFPRTTPDPKNKVYQKQSPTTSNYSNTNSSGNSASERPDSANSELSRTPRKMIVLQHPPTNPPPAVPGSANSAYYPKRLNNDLIMSNGASGAVPSANGKSFMAPSTPNGKPALPAKPTVIHLNEEEEKENIQNGEKNGRYPKVKLNGRVGFASLPYQVVRRCQSKGFQFNLLCVGETGTGKTTLIESLFGITLDDFSPCDNELNTVELKTKECEITEGEVNVKLRVVETAGFGDQLDKEKSAKVIVDFINDQFETRLKDELMVKRNLSSFDDKRIHACLYFISPTGHGLKALDIVTMKELSKRVNVIPVIAKSDTTSKEELARFKSKILSELKSHNIEIYQFPTDDEAVAEQNRRMNSFMPFAVVGSVDTVTKEDGSVVRARRYPWGIVEVENKEHCDFVYLREAVLRINVDSLRERTQDVLYEAYRRERLRELKMRDGDAGPNMEKACELRQKEFEQELKNRDEQFHRDFVKRVDEKEAEIKRREEMMNIRRREIETKFRDEMASLDQQISHLTEEKNRLEGKGSARDSGKKSKK</sequence>
<gene>
    <name evidence="10" type="ORF">BXYJ_LOCUS14725</name>
</gene>
<evidence type="ECO:0000259" key="9">
    <source>
        <dbReference type="PROSITE" id="PS51719"/>
    </source>
</evidence>
<feature type="compositionally biased region" description="Low complexity" evidence="8">
    <location>
        <begin position="52"/>
        <end position="65"/>
    </location>
</feature>
<keyword evidence="4" id="KW-0175">Coiled coil</keyword>
<dbReference type="SUPFAM" id="SSF52540">
    <property type="entry name" value="P-loop containing nucleoside triphosphate hydrolases"/>
    <property type="match status" value="1"/>
</dbReference>
<feature type="compositionally biased region" description="Basic and acidic residues" evidence="8">
    <location>
        <begin position="581"/>
        <end position="603"/>
    </location>
</feature>
<dbReference type="InterPro" id="IPR016491">
    <property type="entry name" value="Septin"/>
</dbReference>
<dbReference type="EMBL" id="CAJFDI010000006">
    <property type="protein sequence ID" value="CAD5234634.1"/>
    <property type="molecule type" value="Genomic_DNA"/>
</dbReference>
<comment type="subcellular location">
    <subcellularLocation>
        <location evidence="1">Cytoplasm</location>
        <location evidence="1">Cytoskeleton</location>
    </subcellularLocation>
</comment>
<dbReference type="GO" id="GO:0005525">
    <property type="term" value="F:GTP binding"/>
    <property type="evidence" value="ECO:0007669"/>
    <property type="project" value="UniProtKB-KW"/>
</dbReference>
<dbReference type="InterPro" id="IPR030379">
    <property type="entry name" value="G_SEPTIN_dom"/>
</dbReference>
<dbReference type="eggNOG" id="KOG3859">
    <property type="taxonomic scope" value="Eukaryota"/>
</dbReference>
<keyword evidence="5 7" id="KW-0342">GTP-binding</keyword>
<evidence type="ECO:0000313" key="12">
    <source>
        <dbReference type="Proteomes" id="UP000659654"/>
    </source>
</evidence>
<reference evidence="10" key="2">
    <citation type="submission" date="2020-09" db="EMBL/GenBank/DDBJ databases">
        <authorList>
            <person name="Kikuchi T."/>
        </authorList>
    </citation>
    <scope>NUCLEOTIDE SEQUENCE</scope>
    <source>
        <strain evidence="10">Ka4C1</strain>
    </source>
</reference>
<dbReference type="WBParaSite" id="BXY_1097900.1">
    <property type="protein sequence ID" value="BXY_1097900.1"/>
    <property type="gene ID" value="BXY_1097900"/>
</dbReference>
<evidence type="ECO:0000256" key="2">
    <source>
        <dbReference type="ARBA" id="ARBA00022490"/>
    </source>
</evidence>
<dbReference type="EMBL" id="CAJFCV020000006">
    <property type="protein sequence ID" value="CAG9130526.1"/>
    <property type="molecule type" value="Genomic_DNA"/>
</dbReference>
<dbReference type="CDD" id="cd01850">
    <property type="entry name" value="CDC_Septin"/>
    <property type="match status" value="1"/>
</dbReference>